<dbReference type="PANTHER" id="PTHR47505">
    <property type="entry name" value="DNA UTILIZATION PROTEIN YHGH"/>
    <property type="match status" value="1"/>
</dbReference>
<dbReference type="Pfam" id="PF00156">
    <property type="entry name" value="Pribosyltran"/>
    <property type="match status" value="1"/>
</dbReference>
<gene>
    <name evidence="3" type="ORF">NFX39_06200</name>
</gene>
<comment type="similarity">
    <text evidence="1">Belongs to the ComF/GntX family.</text>
</comment>
<evidence type="ECO:0000313" key="3">
    <source>
        <dbReference type="EMBL" id="MCO0832669.1"/>
    </source>
</evidence>
<sequence>MKNYMAKYKFIGDYRMGRLFENRMHDFIKKVVKEDRIDYIVPIPVSKLRYGTRGFNQVFLWLPKTPKILEALVVVPNKGKDQSEKTRVARLHAKQPFLLDEDKAIRLKGKRVLLVDDVYTTGRTLYHAQDCLLDAGATYVSSCTLAR</sequence>
<dbReference type="Proteomes" id="UP001523234">
    <property type="component" value="Unassembled WGS sequence"/>
</dbReference>
<comment type="caution">
    <text evidence="3">The sequence shown here is derived from an EMBL/GenBank/DDBJ whole genome shotgun (WGS) entry which is preliminary data.</text>
</comment>
<protein>
    <recommendedName>
        <fullName evidence="2">Phosphoribosyltransferase domain-containing protein</fullName>
    </recommendedName>
</protein>
<accession>A0ABT0ZRQ7</accession>
<feature type="domain" description="Phosphoribosyltransferase" evidence="2">
    <location>
        <begin position="78"/>
        <end position="146"/>
    </location>
</feature>
<reference evidence="3 4" key="1">
    <citation type="submission" date="2022-06" db="EMBL/GenBank/DDBJ databases">
        <title>Fructobacillus taiwanensis sp. nov., isolated from the honeybee.</title>
        <authorList>
            <person name="Chen Y.-S."/>
            <person name="Wang L.-T."/>
            <person name="Lee Y.-S."/>
            <person name="Chang Y.-C."/>
            <person name="Wu H.-C."/>
            <person name="Liao C.-Y."/>
            <person name="Chen W.-H."/>
            <person name="Deng J.-N."/>
            <person name="Wang Y.-H."/>
        </authorList>
    </citation>
    <scope>NUCLEOTIDE SEQUENCE [LARGE SCALE GENOMIC DNA]</scope>
    <source>
        <strain evidence="3 4">W13</strain>
    </source>
</reference>
<dbReference type="SUPFAM" id="SSF53271">
    <property type="entry name" value="PRTase-like"/>
    <property type="match status" value="1"/>
</dbReference>
<dbReference type="EMBL" id="JAMWYK010000010">
    <property type="protein sequence ID" value="MCO0832669.1"/>
    <property type="molecule type" value="Genomic_DNA"/>
</dbReference>
<evidence type="ECO:0000313" key="4">
    <source>
        <dbReference type="Proteomes" id="UP001523234"/>
    </source>
</evidence>
<keyword evidence="4" id="KW-1185">Reference proteome</keyword>
<dbReference type="InterPro" id="IPR029057">
    <property type="entry name" value="PRTase-like"/>
</dbReference>
<dbReference type="InterPro" id="IPR000836">
    <property type="entry name" value="PRTase_dom"/>
</dbReference>
<dbReference type="PANTHER" id="PTHR47505:SF1">
    <property type="entry name" value="DNA UTILIZATION PROTEIN YHGH"/>
    <property type="match status" value="1"/>
</dbReference>
<dbReference type="InterPro" id="IPR051910">
    <property type="entry name" value="ComF/GntX_DNA_util-trans"/>
</dbReference>
<dbReference type="Gene3D" id="3.40.50.2020">
    <property type="match status" value="1"/>
</dbReference>
<name>A0ABT0ZRQ7_9LACO</name>
<organism evidence="3 4">
    <name type="scientific">Fructobacillus apis</name>
    <dbReference type="NCBI Taxonomy" id="2935017"/>
    <lineage>
        <taxon>Bacteria</taxon>
        <taxon>Bacillati</taxon>
        <taxon>Bacillota</taxon>
        <taxon>Bacilli</taxon>
        <taxon>Lactobacillales</taxon>
        <taxon>Lactobacillaceae</taxon>
        <taxon>Fructobacillus</taxon>
    </lineage>
</organism>
<dbReference type="RefSeq" id="WP_252444057.1">
    <property type="nucleotide sequence ID" value="NZ_JAMWYK010000010.1"/>
</dbReference>
<evidence type="ECO:0000259" key="2">
    <source>
        <dbReference type="Pfam" id="PF00156"/>
    </source>
</evidence>
<evidence type="ECO:0000256" key="1">
    <source>
        <dbReference type="ARBA" id="ARBA00008007"/>
    </source>
</evidence>
<dbReference type="CDD" id="cd06223">
    <property type="entry name" value="PRTases_typeI"/>
    <property type="match status" value="1"/>
</dbReference>
<proteinExistence type="inferred from homology"/>